<protein>
    <submittedName>
        <fullName evidence="2">Outer membrane protein</fullName>
    </submittedName>
</protein>
<reference evidence="2" key="2">
    <citation type="submission" date="2023-01" db="EMBL/GenBank/DDBJ databases">
        <title>Draft genome sequence of Devosia yakushimensis strain NBRC 103855.</title>
        <authorList>
            <person name="Sun Q."/>
            <person name="Mori K."/>
        </authorList>
    </citation>
    <scope>NUCLEOTIDE SEQUENCE</scope>
    <source>
        <strain evidence="2">NBRC 103855</strain>
    </source>
</reference>
<accession>A0ABQ5UC34</accession>
<gene>
    <name evidence="2" type="ORF">GCM10007913_06800</name>
</gene>
<name>A0ABQ5UC34_9HYPH</name>
<dbReference type="RefSeq" id="WP_284387914.1">
    <property type="nucleotide sequence ID" value="NZ_BSNG01000001.1"/>
</dbReference>
<sequence length="239" mass="25013">MRRLAVLAPLALVAGFAMPAYAGSISIEGRGEVTAKPDTAYVTSGVTTQGATAREALDLNTKAMADLLAALKESGIEARDIQTSGFSVSPNYVYSDARDENGYSLPPKIQGYQVSNTVTVVVRQLDGLGAILDKSVTVGANTINGVSFDVADPTALYNEARKAAFADARAKAELYADVAGSKLEEINSISETQGFNQPQPAPMYARAQAADAGSVPVESGELSFAINVSVQWELADTSK</sequence>
<dbReference type="Gene3D" id="3.30.110.170">
    <property type="entry name" value="Protein of unknown function (DUF541), domain 1"/>
    <property type="match status" value="1"/>
</dbReference>
<dbReference type="EMBL" id="BSNG01000001">
    <property type="protein sequence ID" value="GLQ08748.1"/>
    <property type="molecule type" value="Genomic_DNA"/>
</dbReference>
<comment type="caution">
    <text evidence="2">The sequence shown here is derived from an EMBL/GenBank/DDBJ whole genome shotgun (WGS) entry which is preliminary data.</text>
</comment>
<dbReference type="InterPro" id="IPR052022">
    <property type="entry name" value="26kDa_periplasmic_antigen"/>
</dbReference>
<feature type="chain" id="PRO_5047047560" evidence="1">
    <location>
        <begin position="23"/>
        <end position="239"/>
    </location>
</feature>
<keyword evidence="3" id="KW-1185">Reference proteome</keyword>
<proteinExistence type="predicted"/>
<keyword evidence="1" id="KW-0732">Signal</keyword>
<dbReference type="Gene3D" id="3.30.70.2970">
    <property type="entry name" value="Protein of unknown function (DUF541), domain 2"/>
    <property type="match status" value="1"/>
</dbReference>
<evidence type="ECO:0000256" key="1">
    <source>
        <dbReference type="SAM" id="SignalP"/>
    </source>
</evidence>
<feature type="signal peptide" evidence="1">
    <location>
        <begin position="1"/>
        <end position="22"/>
    </location>
</feature>
<dbReference type="Proteomes" id="UP001161406">
    <property type="component" value="Unassembled WGS sequence"/>
</dbReference>
<evidence type="ECO:0000313" key="3">
    <source>
        <dbReference type="Proteomes" id="UP001161406"/>
    </source>
</evidence>
<evidence type="ECO:0000313" key="2">
    <source>
        <dbReference type="EMBL" id="GLQ08748.1"/>
    </source>
</evidence>
<dbReference type="PANTHER" id="PTHR34387">
    <property type="entry name" value="SLR1258 PROTEIN"/>
    <property type="match status" value="1"/>
</dbReference>
<dbReference type="InterPro" id="IPR007497">
    <property type="entry name" value="SIMPL/DUF541"/>
</dbReference>
<dbReference type="PANTHER" id="PTHR34387:SF1">
    <property type="entry name" value="PERIPLASMIC IMMUNOGENIC PROTEIN"/>
    <property type="match status" value="1"/>
</dbReference>
<reference evidence="2" key="1">
    <citation type="journal article" date="2014" name="Int. J. Syst. Evol. Microbiol.">
        <title>Complete genome of a new Firmicutes species belonging to the dominant human colonic microbiota ('Ruminococcus bicirculans') reveals two chromosomes and a selective capacity to utilize plant glucans.</title>
        <authorList>
            <consortium name="NISC Comparative Sequencing Program"/>
            <person name="Wegmann U."/>
            <person name="Louis P."/>
            <person name="Goesmann A."/>
            <person name="Henrissat B."/>
            <person name="Duncan S.H."/>
            <person name="Flint H.J."/>
        </authorList>
    </citation>
    <scope>NUCLEOTIDE SEQUENCE</scope>
    <source>
        <strain evidence="2">NBRC 103855</strain>
    </source>
</reference>
<dbReference type="Pfam" id="PF04402">
    <property type="entry name" value="SIMPL"/>
    <property type="match status" value="1"/>
</dbReference>
<organism evidence="2 3">
    <name type="scientific">Devosia yakushimensis</name>
    <dbReference type="NCBI Taxonomy" id="470028"/>
    <lineage>
        <taxon>Bacteria</taxon>
        <taxon>Pseudomonadati</taxon>
        <taxon>Pseudomonadota</taxon>
        <taxon>Alphaproteobacteria</taxon>
        <taxon>Hyphomicrobiales</taxon>
        <taxon>Devosiaceae</taxon>
        <taxon>Devosia</taxon>
    </lineage>
</organism>